<evidence type="ECO:0000313" key="3">
    <source>
        <dbReference type="Proteomes" id="UP000594121"/>
    </source>
</evidence>
<organism evidence="2 3">
    <name type="scientific">Infirmifilum lucidum</name>
    <dbReference type="NCBI Taxonomy" id="2776706"/>
    <lineage>
        <taxon>Archaea</taxon>
        <taxon>Thermoproteota</taxon>
        <taxon>Thermoprotei</taxon>
        <taxon>Thermofilales</taxon>
        <taxon>Thermofilaceae</taxon>
        <taxon>Infirmifilum</taxon>
    </lineage>
</organism>
<protein>
    <recommendedName>
        <fullName evidence="1">UPF0215 protein IG193_06295</fullName>
    </recommendedName>
</protein>
<keyword evidence="3" id="KW-1185">Reference proteome</keyword>
<dbReference type="InParanoid" id="A0A7L9FHH5"/>
<dbReference type="InterPro" id="IPR002802">
    <property type="entry name" value="Endo_dU"/>
</dbReference>
<dbReference type="PANTHER" id="PTHR39518">
    <property type="entry name" value="UPF0215 PROTEIN MJ1150"/>
    <property type="match status" value="1"/>
</dbReference>
<dbReference type="Pfam" id="PF01949">
    <property type="entry name" value="Endo_dU"/>
    <property type="match status" value="1"/>
</dbReference>
<gene>
    <name evidence="2" type="ORF">IG193_06295</name>
</gene>
<evidence type="ECO:0000313" key="2">
    <source>
        <dbReference type="EMBL" id="QOJ78364.1"/>
    </source>
</evidence>
<accession>A0A7L9FHH5</accession>
<proteinExistence type="inferred from homology"/>
<name>A0A7L9FHH5_9CREN</name>
<reference evidence="2 3" key="1">
    <citation type="submission" date="2020-10" db="EMBL/GenBank/DDBJ databases">
        <title>Thermofilum lucidum 3507LT sp. nov. a novel member of Thermofilaceae family isolated from Chile hot spring, and proposal of description order Thermofilales.</title>
        <authorList>
            <person name="Zayulina K.S."/>
            <person name="Elcheninov A.G."/>
            <person name="Toshchakov S.V."/>
            <person name="Kublanov I.V."/>
        </authorList>
    </citation>
    <scope>NUCLEOTIDE SEQUENCE [LARGE SCALE GENOMIC DNA]</scope>
    <source>
        <strain evidence="2 3">3507LT</strain>
    </source>
</reference>
<dbReference type="GeneID" id="59149489"/>
<dbReference type="EMBL" id="CP062310">
    <property type="protein sequence ID" value="QOJ78364.1"/>
    <property type="molecule type" value="Genomic_DNA"/>
</dbReference>
<evidence type="ECO:0000256" key="1">
    <source>
        <dbReference type="HAMAP-Rule" id="MF_00582"/>
    </source>
</evidence>
<dbReference type="Gene3D" id="3.30.2170.10">
    <property type="entry name" value="archaeoglobus fulgidus dsm 4304 superfamily"/>
    <property type="match status" value="1"/>
</dbReference>
<sequence length="197" mass="22490">MQFTKPAFRVLGMAECFNKKLRKSILAAVSYRRDGIVDGVYLTWLTVGGLDATEKIVELVRNTGRQDINAVMLNGCIISWFNIVDIKTLYRELGIPVVCLSYEESSGLEKFLEKYFPGDEGRLKMYSNLGERRLVYISSSRSYVYARYEGIGEEDLRELLNAVTKHGKVPEPLRIAQSIARAIYLFLEENDPSFLQK</sequence>
<dbReference type="HAMAP" id="MF_00582">
    <property type="entry name" value="UPF0215"/>
    <property type="match status" value="1"/>
</dbReference>
<dbReference type="KEGG" id="thel:IG193_06295"/>
<comment type="similarity">
    <text evidence="1">Belongs to the UPF0215 family.</text>
</comment>
<dbReference type="Proteomes" id="UP000594121">
    <property type="component" value="Chromosome"/>
</dbReference>
<dbReference type="PANTHER" id="PTHR39518:SF2">
    <property type="entry name" value="UPF0215 PROTEIN MJ1150"/>
    <property type="match status" value="1"/>
</dbReference>
<dbReference type="AlphaFoldDB" id="A0A7L9FHH5"/>
<dbReference type="RefSeq" id="WP_192818336.1">
    <property type="nucleotide sequence ID" value="NZ_CP062310.1"/>
</dbReference>
<dbReference type="PIRSF" id="PIRSF006380">
    <property type="entry name" value="UCP006380"/>
    <property type="match status" value="1"/>
</dbReference>